<reference evidence="3 4" key="2">
    <citation type="submission" date="2014-09" db="EMBL/GenBank/DDBJ databases">
        <authorList>
            <consortium name="NBRP consortium"/>
            <person name="Sawabe T."/>
            <person name="Meirelles P."/>
            <person name="Nakanishi M."/>
            <person name="Sayaka M."/>
            <person name="Hattori M."/>
            <person name="Ohkuma M."/>
        </authorList>
    </citation>
    <scope>NUCLEOTIDE SEQUENCE [LARGE SCALE GENOMIC DNA]</scope>
    <source>
        <strain evidence="4">JCM19235</strain>
    </source>
</reference>
<dbReference type="Pfam" id="PF14247">
    <property type="entry name" value="DUF4344"/>
    <property type="match status" value="1"/>
</dbReference>
<name>A0A090SMV6_9VIBR</name>
<accession>A0A090SMV6</accession>
<dbReference type="STRING" id="990268.JCM19235_3734"/>
<comment type="caution">
    <text evidence="3">The sequence shown here is derived from an EMBL/GenBank/DDBJ whole genome shotgun (WGS) entry which is preliminary data.</text>
</comment>
<evidence type="ECO:0000313" key="4">
    <source>
        <dbReference type="Proteomes" id="UP000029228"/>
    </source>
</evidence>
<gene>
    <name evidence="3" type="ORF">JCM19235_3734</name>
</gene>
<dbReference type="AlphaFoldDB" id="A0A090SMV6"/>
<feature type="signal peptide" evidence="2">
    <location>
        <begin position="1"/>
        <end position="21"/>
    </location>
</feature>
<keyword evidence="4" id="KW-1185">Reference proteome</keyword>
<evidence type="ECO:0000256" key="2">
    <source>
        <dbReference type="SAM" id="SignalP"/>
    </source>
</evidence>
<dbReference type="EMBL" id="BBMR01000006">
    <property type="protein sequence ID" value="GAL20732.1"/>
    <property type="molecule type" value="Genomic_DNA"/>
</dbReference>
<proteinExistence type="predicted"/>
<reference evidence="3 4" key="1">
    <citation type="submission" date="2014-09" db="EMBL/GenBank/DDBJ databases">
        <title>Vibrio maritimus JCM 19235. (C45) whole genome shotgun sequence.</title>
        <authorList>
            <person name="Sawabe T."/>
            <person name="Meirelles P."/>
            <person name="Nakanishi M."/>
            <person name="Sayaka M."/>
            <person name="Hattori M."/>
            <person name="Ohkuma M."/>
        </authorList>
    </citation>
    <scope>NUCLEOTIDE SEQUENCE [LARGE SCALE GENOMIC DNA]</scope>
    <source>
        <strain evidence="4">JCM19235</strain>
    </source>
</reference>
<feature type="region of interest" description="Disordered" evidence="1">
    <location>
        <begin position="95"/>
        <end position="115"/>
    </location>
</feature>
<dbReference type="Proteomes" id="UP000029228">
    <property type="component" value="Unassembled WGS sequence"/>
</dbReference>
<sequence>MIRTASIALTMSLLAITSANAKINVNYEEPESSAEQSARQAIEQSGANELVADLSNHYFPFNSELTISYGGDDGPLYDPSTHTVHMPYEFTTTPSSISLKTTTRNGLESQQKMAL</sequence>
<dbReference type="InterPro" id="IPR025644">
    <property type="entry name" value="DUF4344"/>
</dbReference>
<feature type="chain" id="PRO_5001863889" evidence="2">
    <location>
        <begin position="22"/>
        <end position="115"/>
    </location>
</feature>
<evidence type="ECO:0000256" key="1">
    <source>
        <dbReference type="SAM" id="MobiDB-lite"/>
    </source>
</evidence>
<evidence type="ECO:0000313" key="3">
    <source>
        <dbReference type="EMBL" id="GAL20732.1"/>
    </source>
</evidence>
<protein>
    <submittedName>
        <fullName evidence="3">Uncharacterized protein</fullName>
    </submittedName>
</protein>
<organism evidence="3 4">
    <name type="scientific">Vibrio maritimus</name>
    <dbReference type="NCBI Taxonomy" id="990268"/>
    <lineage>
        <taxon>Bacteria</taxon>
        <taxon>Pseudomonadati</taxon>
        <taxon>Pseudomonadota</taxon>
        <taxon>Gammaproteobacteria</taxon>
        <taxon>Vibrionales</taxon>
        <taxon>Vibrionaceae</taxon>
        <taxon>Vibrio</taxon>
    </lineage>
</organism>
<keyword evidence="2" id="KW-0732">Signal</keyword>